<dbReference type="AlphaFoldDB" id="A0A557QGG4"/>
<accession>A0A557QGG4</accession>
<dbReference type="SUPFAM" id="SSF55785">
    <property type="entry name" value="PYP-like sensor domain (PAS domain)"/>
    <property type="match status" value="5"/>
</dbReference>
<evidence type="ECO:0000256" key="3">
    <source>
        <dbReference type="ARBA" id="ARBA00012438"/>
    </source>
</evidence>
<evidence type="ECO:0000256" key="4">
    <source>
        <dbReference type="ARBA" id="ARBA00022553"/>
    </source>
</evidence>
<evidence type="ECO:0000313" key="15">
    <source>
        <dbReference type="EMBL" id="TVO51982.1"/>
    </source>
</evidence>
<dbReference type="SMART" id="SM00387">
    <property type="entry name" value="HATPase_c"/>
    <property type="match status" value="1"/>
</dbReference>
<evidence type="ECO:0000256" key="1">
    <source>
        <dbReference type="ARBA" id="ARBA00000085"/>
    </source>
</evidence>
<dbReference type="Pfam" id="PF13426">
    <property type="entry name" value="PAS_9"/>
    <property type="match status" value="1"/>
</dbReference>
<comment type="catalytic activity">
    <reaction evidence="1">
        <text>ATP + protein L-histidine = ADP + protein N-phospho-L-histidine.</text>
        <dbReference type="EC" id="2.7.13.3"/>
    </reaction>
</comment>
<dbReference type="InterPro" id="IPR003594">
    <property type="entry name" value="HATPase_dom"/>
</dbReference>
<dbReference type="Pfam" id="PF00512">
    <property type="entry name" value="HisKA"/>
    <property type="match status" value="1"/>
</dbReference>
<dbReference type="Gene3D" id="3.30.450.350">
    <property type="entry name" value="CHASE domain"/>
    <property type="match status" value="1"/>
</dbReference>
<keyword evidence="5" id="KW-0808">Transferase</keyword>
<feature type="domain" description="PAC" evidence="13">
    <location>
        <begin position="687"/>
        <end position="738"/>
    </location>
</feature>
<dbReference type="PANTHER" id="PTHR43304:SF1">
    <property type="entry name" value="PAC DOMAIN-CONTAINING PROTEIN"/>
    <property type="match status" value="1"/>
</dbReference>
<dbReference type="CDD" id="cd00075">
    <property type="entry name" value="HATPase"/>
    <property type="match status" value="1"/>
</dbReference>
<dbReference type="SMART" id="SM00091">
    <property type="entry name" value="PAS"/>
    <property type="match status" value="4"/>
</dbReference>
<evidence type="ECO:0000259" key="13">
    <source>
        <dbReference type="PROSITE" id="PS50113"/>
    </source>
</evidence>
<feature type="domain" description="Histidine kinase" evidence="11">
    <location>
        <begin position="1021"/>
        <end position="1251"/>
    </location>
</feature>
<dbReference type="EC" id="2.7.13.3" evidence="3"/>
<dbReference type="PROSITE" id="PS50113">
    <property type="entry name" value="PAC"/>
    <property type="match status" value="2"/>
</dbReference>
<dbReference type="Gene3D" id="1.10.287.130">
    <property type="match status" value="1"/>
</dbReference>
<dbReference type="SUPFAM" id="SSF47384">
    <property type="entry name" value="Homodimeric domain of signal transducing histidine kinase"/>
    <property type="match status" value="1"/>
</dbReference>
<dbReference type="PROSITE" id="PS50109">
    <property type="entry name" value="HIS_KIN"/>
    <property type="match status" value="1"/>
</dbReference>
<dbReference type="PANTHER" id="PTHR43304">
    <property type="entry name" value="PHYTOCHROME-LIKE PROTEIN CPH1"/>
    <property type="match status" value="1"/>
</dbReference>
<dbReference type="InterPro" id="IPR000700">
    <property type="entry name" value="PAS-assoc_C"/>
</dbReference>
<evidence type="ECO:0000259" key="14">
    <source>
        <dbReference type="PROSITE" id="PS50839"/>
    </source>
</evidence>
<reference evidence="15 16" key="1">
    <citation type="submission" date="2019-07" db="EMBL/GenBank/DDBJ databases">
        <title>The pathways for chlorine oxyanion respiration interact through the shared metabolite chlorate.</title>
        <authorList>
            <person name="Barnum T.P."/>
            <person name="Cheng Y."/>
            <person name="Hill K.A."/>
            <person name="Lucas L.N."/>
            <person name="Carlson H.K."/>
            <person name="Coates J.D."/>
        </authorList>
    </citation>
    <scope>NUCLEOTIDE SEQUENCE [LARGE SCALE GENOMIC DNA]</scope>
    <source>
        <strain evidence="15 16">SFB-3</strain>
    </source>
</reference>
<dbReference type="SUPFAM" id="SSF55874">
    <property type="entry name" value="ATPase domain of HSP90 chaperone/DNA topoisomerase II/histidine kinase"/>
    <property type="match status" value="1"/>
</dbReference>
<dbReference type="Pfam" id="PF03924">
    <property type="entry name" value="CHASE"/>
    <property type="match status" value="1"/>
</dbReference>
<name>A0A557QGG4_9RHOO</name>
<keyword evidence="8 10" id="KW-1133">Transmembrane helix</keyword>
<dbReference type="PROSITE" id="PS50112">
    <property type="entry name" value="PAS"/>
    <property type="match status" value="3"/>
</dbReference>
<feature type="domain" description="PAC" evidence="13">
    <location>
        <begin position="933"/>
        <end position="985"/>
    </location>
</feature>
<dbReference type="InterPro" id="IPR004358">
    <property type="entry name" value="Sig_transdc_His_kin-like_C"/>
</dbReference>
<comment type="caution">
    <text evidence="15">The sequence shown here is derived from an EMBL/GenBank/DDBJ whole genome shotgun (WGS) entry which is preliminary data.</text>
</comment>
<dbReference type="InterPro" id="IPR013656">
    <property type="entry name" value="PAS_4"/>
</dbReference>
<dbReference type="InterPro" id="IPR003661">
    <property type="entry name" value="HisK_dim/P_dom"/>
</dbReference>
<dbReference type="OrthoDB" id="9808408at2"/>
<evidence type="ECO:0000256" key="7">
    <source>
        <dbReference type="ARBA" id="ARBA00022777"/>
    </source>
</evidence>
<sequence>MSSPDSASLTLPETSSGAEAHAARAASLRRAFPLALMVLLLGVVLTWAGAHYVDRLESARTQQDTEHAVNRVTAALQERLNYYIGHMRAAAGLFVASERVSLFEWERYIATTELRPLNEMGAAGLVYAPRVAADRRADWEDFMFYAYDRVIAIRGSAEGAAFPAQFAAPRVSTLEVILGFDLASNPVRRAAIEASITRGDIVLSAAITLKDAGDASPAGILALPVFHPAKELRRDVPDRDLVRGVVVLGVRYGDWIASVSNDWIDKVQVELLDETDALAVPLVSLGMSPARPGVSRRLVVGGRQLRLVFYPVAQLGDNVAGLTVRAAGALLTLAFALLTFYLASGRHRALASAERIGGALAESERRFSLAATATSDGIWEWASDRPEMYLSARAQYMLFGAPRSGPIGWRDVLHCLAPDERRVLLLALRGHLRHRQPLEVAIRVPGGDGEDRQLLVRGRAAWDAVGRAARVAGAISDVSLLHEREVALERAREFYARVLDFLPHPVLVKSADHRYVLANQAAGVFLGRESESIVGLRTEDVLPGQSAKHLAEDARALAGAVSTQEFHLTLDSGSEHDAIISKAGVAGLDGEPVVLVTITDVSALRRVEQALKSSLSELDALFRNSPLGMAMVRVDGSIVRVNEAFSQIVGVAADALPGMRYAELTPPRLHALDREKTIDALHEGVVTPYERAFVRPDGTEVPVLLSGAVMREEEGGTAIWTVVEDISERKAAEAELAAAHATNASIIEAMPDILVQFDADLRLVALRTRQGAPLTVGMDGALGRPLEEIISQKRFAQVMPTLRRAHMTGQLQCVEYQAPDPDGMIQDYEARVAPVGTGGLLVVLRNVSELKARERALRESEARFRLLADAAPVVIWLADPTLNITYVNRSWRTLTGMTRVDVQGTDWLRYVHPDDLAAVKEVGREARQTQKAYQLEFRVRRPGGRYAWLMAKGEPRVDDQGRLVGFIGVGVDISNEKKANEALRQHRDHLAELVSEKTAGLIEAKEVAERANEAKSRFLANMSHELRSPMHAVLSYARLGENKALSAPADKLQDYFQRIRSSGDRLLKLVDNLLDLSKLEAGRMVLDIQPLALSAVLDEVLDEVEGLRVARGIQLATQIQDVPAVAGDAPRIGQVVRNLLSNAIKFSPAGGEILVQVGHDTLPCGRRTDDAGDRDAVALRVIDQGIGIPDAELEAVFDKFVQSSVTRTGAGGTGLGLAICREILLAHGGRIHARNMAGGGACFEIILPAFSSADGRLAEEQLEP</sequence>
<dbReference type="SMART" id="SM00388">
    <property type="entry name" value="HisKA"/>
    <property type="match status" value="1"/>
</dbReference>
<keyword evidence="4" id="KW-0597">Phosphoprotein</keyword>
<dbReference type="RefSeq" id="WP_144311069.1">
    <property type="nucleotide sequence ID" value="NZ_VMNK01000018.1"/>
</dbReference>
<comment type="subcellular location">
    <subcellularLocation>
        <location evidence="2">Membrane</location>
    </subcellularLocation>
</comment>
<dbReference type="InterPro" id="IPR013655">
    <property type="entry name" value="PAS_fold_3"/>
</dbReference>
<feature type="domain" description="PAS" evidence="12">
    <location>
        <begin position="491"/>
        <end position="535"/>
    </location>
</feature>
<dbReference type="CDD" id="cd00082">
    <property type="entry name" value="HisKA"/>
    <property type="match status" value="1"/>
</dbReference>
<evidence type="ECO:0000259" key="11">
    <source>
        <dbReference type="PROSITE" id="PS50109"/>
    </source>
</evidence>
<evidence type="ECO:0000256" key="9">
    <source>
        <dbReference type="ARBA" id="ARBA00023136"/>
    </source>
</evidence>
<proteinExistence type="predicted"/>
<feature type="transmembrane region" description="Helical" evidence="10">
    <location>
        <begin position="322"/>
        <end position="343"/>
    </location>
</feature>
<keyword evidence="7" id="KW-0418">Kinase</keyword>
<dbReference type="PROSITE" id="PS50839">
    <property type="entry name" value="CHASE"/>
    <property type="match status" value="1"/>
</dbReference>
<dbReference type="NCBIfam" id="TIGR00229">
    <property type="entry name" value="sensory_box"/>
    <property type="match status" value="2"/>
</dbReference>
<dbReference type="InterPro" id="IPR000014">
    <property type="entry name" value="PAS"/>
</dbReference>
<gene>
    <name evidence="15" type="ORF">FHP91_18985</name>
</gene>
<evidence type="ECO:0000256" key="2">
    <source>
        <dbReference type="ARBA" id="ARBA00004370"/>
    </source>
</evidence>
<dbReference type="Gene3D" id="3.30.565.10">
    <property type="entry name" value="Histidine kinase-like ATPase, C-terminal domain"/>
    <property type="match status" value="1"/>
</dbReference>
<evidence type="ECO:0000256" key="10">
    <source>
        <dbReference type="SAM" id="Phobius"/>
    </source>
</evidence>
<feature type="transmembrane region" description="Helical" evidence="10">
    <location>
        <begin position="31"/>
        <end position="53"/>
    </location>
</feature>
<evidence type="ECO:0000256" key="8">
    <source>
        <dbReference type="ARBA" id="ARBA00022989"/>
    </source>
</evidence>
<dbReference type="GO" id="GO:0016020">
    <property type="term" value="C:membrane"/>
    <property type="evidence" value="ECO:0007669"/>
    <property type="project" value="UniProtKB-SubCell"/>
</dbReference>
<protein>
    <recommendedName>
        <fullName evidence="3">histidine kinase</fullName>
        <ecNumber evidence="3">2.7.13.3</ecNumber>
    </recommendedName>
</protein>
<dbReference type="EMBL" id="VMNK01000018">
    <property type="protein sequence ID" value="TVO51982.1"/>
    <property type="molecule type" value="Genomic_DNA"/>
</dbReference>
<feature type="domain" description="CHASE" evidence="14">
    <location>
        <begin position="162"/>
        <end position="261"/>
    </location>
</feature>
<dbReference type="SMART" id="SM01079">
    <property type="entry name" value="CHASE"/>
    <property type="match status" value="1"/>
</dbReference>
<dbReference type="InterPro" id="IPR001610">
    <property type="entry name" value="PAC"/>
</dbReference>
<dbReference type="Pfam" id="PF08448">
    <property type="entry name" value="PAS_4"/>
    <property type="match status" value="1"/>
</dbReference>
<keyword evidence="16" id="KW-1185">Reference proteome</keyword>
<evidence type="ECO:0000313" key="16">
    <source>
        <dbReference type="Proteomes" id="UP000319502"/>
    </source>
</evidence>
<dbReference type="PRINTS" id="PR00344">
    <property type="entry name" value="BCTRLSENSOR"/>
</dbReference>
<dbReference type="Pfam" id="PF02518">
    <property type="entry name" value="HATPase_c"/>
    <property type="match status" value="1"/>
</dbReference>
<feature type="domain" description="PAS" evidence="12">
    <location>
        <begin position="614"/>
        <end position="684"/>
    </location>
</feature>
<evidence type="ECO:0000259" key="12">
    <source>
        <dbReference type="PROSITE" id="PS50112"/>
    </source>
</evidence>
<dbReference type="InterPro" id="IPR036890">
    <property type="entry name" value="HATPase_C_sf"/>
</dbReference>
<dbReference type="InterPro" id="IPR042240">
    <property type="entry name" value="CHASE_sf"/>
</dbReference>
<dbReference type="InterPro" id="IPR006189">
    <property type="entry name" value="CHASE_dom"/>
</dbReference>
<dbReference type="InterPro" id="IPR036097">
    <property type="entry name" value="HisK_dim/P_sf"/>
</dbReference>
<dbReference type="InterPro" id="IPR052162">
    <property type="entry name" value="Sensor_kinase/Photoreceptor"/>
</dbReference>
<dbReference type="Proteomes" id="UP000319502">
    <property type="component" value="Unassembled WGS sequence"/>
</dbReference>
<feature type="domain" description="PAS" evidence="12">
    <location>
        <begin position="860"/>
        <end position="930"/>
    </location>
</feature>
<keyword evidence="9 10" id="KW-0472">Membrane</keyword>
<evidence type="ECO:0000256" key="5">
    <source>
        <dbReference type="ARBA" id="ARBA00022679"/>
    </source>
</evidence>
<dbReference type="GO" id="GO:0000155">
    <property type="term" value="F:phosphorelay sensor kinase activity"/>
    <property type="evidence" value="ECO:0007669"/>
    <property type="project" value="InterPro"/>
</dbReference>
<dbReference type="InterPro" id="IPR005467">
    <property type="entry name" value="His_kinase_dom"/>
</dbReference>
<dbReference type="FunFam" id="3.30.450.20:FF:000099">
    <property type="entry name" value="Sensory box sensor histidine kinase"/>
    <property type="match status" value="1"/>
</dbReference>
<dbReference type="InterPro" id="IPR035965">
    <property type="entry name" value="PAS-like_dom_sf"/>
</dbReference>
<keyword evidence="6 10" id="KW-0812">Transmembrane</keyword>
<dbReference type="Gene3D" id="3.30.450.20">
    <property type="entry name" value="PAS domain"/>
    <property type="match status" value="5"/>
</dbReference>
<dbReference type="SMART" id="SM00086">
    <property type="entry name" value="PAC"/>
    <property type="match status" value="2"/>
</dbReference>
<dbReference type="CDD" id="cd00130">
    <property type="entry name" value="PAS"/>
    <property type="match status" value="2"/>
</dbReference>
<dbReference type="Pfam" id="PF08447">
    <property type="entry name" value="PAS_3"/>
    <property type="match status" value="1"/>
</dbReference>
<organism evidence="15 16">
    <name type="scientific">Denitromonas halophila</name>
    <dbReference type="NCBI Taxonomy" id="1629404"/>
    <lineage>
        <taxon>Bacteria</taxon>
        <taxon>Pseudomonadati</taxon>
        <taxon>Pseudomonadota</taxon>
        <taxon>Betaproteobacteria</taxon>
        <taxon>Rhodocyclales</taxon>
        <taxon>Zoogloeaceae</taxon>
        <taxon>Denitromonas</taxon>
    </lineage>
</organism>
<evidence type="ECO:0000256" key="6">
    <source>
        <dbReference type="ARBA" id="ARBA00022692"/>
    </source>
</evidence>